<dbReference type="Gene3D" id="3.40.50.1580">
    <property type="entry name" value="Nucleoside phosphorylase domain"/>
    <property type="match status" value="1"/>
</dbReference>
<dbReference type="SUPFAM" id="SSF53167">
    <property type="entry name" value="Purine and uridine phosphorylases"/>
    <property type="match status" value="1"/>
</dbReference>
<sequence>MTTSASQTHGYDTVQRAASYLRERLPVQPRFSLTLGSGLGGLADEIEGAVRIPYAEIPDFPVSTAPGHAGELVAGTLAGQPVMAYKGRVHFYEGYRMEQVIFPVRVAYALGARDFLITSACGGLRDDWSAGDLMLHRDYINMTGTNPLIGPNDTRLGERFPGMYDAYDPEYAEVVRSVARAQDLNLREGVYVSISGPSYASRAELRAFRLLGADAIGMSTVPEVIAARHLGARVIGLSTVTDLAIPEREHHADEQEVIQVAQASSQRFRALIKGVLERL</sequence>
<keyword evidence="8" id="KW-1185">Reference proteome</keyword>
<feature type="domain" description="Nucleoside phosphorylase" evidence="6">
    <location>
        <begin position="39"/>
        <end position="276"/>
    </location>
</feature>
<dbReference type="InterPro" id="IPR035994">
    <property type="entry name" value="Nucleoside_phosphorylase_sf"/>
</dbReference>
<comment type="caution">
    <text evidence="7">The sequence shown here is derived from an EMBL/GenBank/DDBJ whole genome shotgun (WGS) entry which is preliminary data.</text>
</comment>
<organism evidence="7 8">
    <name type="scientific">Deinobacterium chartae</name>
    <dbReference type="NCBI Taxonomy" id="521158"/>
    <lineage>
        <taxon>Bacteria</taxon>
        <taxon>Thermotogati</taxon>
        <taxon>Deinococcota</taxon>
        <taxon>Deinococci</taxon>
        <taxon>Deinococcales</taxon>
        <taxon>Deinococcaceae</taxon>
        <taxon>Deinobacterium</taxon>
    </lineage>
</organism>
<dbReference type="GO" id="GO:0004731">
    <property type="term" value="F:purine-nucleoside phosphorylase activity"/>
    <property type="evidence" value="ECO:0007669"/>
    <property type="project" value="UniProtKB-EC"/>
</dbReference>
<dbReference type="GO" id="GO:0005737">
    <property type="term" value="C:cytoplasm"/>
    <property type="evidence" value="ECO:0007669"/>
    <property type="project" value="TreeGrafter"/>
</dbReference>
<dbReference type="PIRSF" id="PIRSF000477">
    <property type="entry name" value="PurNPase"/>
    <property type="match status" value="1"/>
</dbReference>
<dbReference type="GO" id="GO:0009116">
    <property type="term" value="P:nucleoside metabolic process"/>
    <property type="evidence" value="ECO:0007669"/>
    <property type="project" value="InterPro"/>
</dbReference>
<comment type="function">
    <text evidence="5">The purine nucleoside phosphorylases catalyze the phosphorolytic breakdown of the N-glycosidic bond in the beta-(deoxy)ribonucleoside molecules, with the formation of the corresponding free purine bases and pentose-1-phosphate.</text>
</comment>
<protein>
    <recommendedName>
        <fullName evidence="5">Purine nucleoside phosphorylase</fullName>
        <ecNumber evidence="5">2.4.2.1</ecNumber>
    </recommendedName>
    <alternativeName>
        <fullName evidence="5">Inosine-guanosine phosphorylase</fullName>
    </alternativeName>
</protein>
<dbReference type="CDD" id="cd09009">
    <property type="entry name" value="PNP-EcPNPII_like"/>
    <property type="match status" value="1"/>
</dbReference>
<dbReference type="NCBIfam" id="TIGR01697">
    <property type="entry name" value="PNPH-PUNA-XAPA"/>
    <property type="match status" value="1"/>
</dbReference>
<keyword evidence="3 5" id="KW-0328">Glycosyltransferase</keyword>
<dbReference type="EMBL" id="JACHHG010000001">
    <property type="protein sequence ID" value="MBB6096637.1"/>
    <property type="molecule type" value="Genomic_DNA"/>
</dbReference>
<reference evidence="7 8" key="1">
    <citation type="submission" date="2020-08" db="EMBL/GenBank/DDBJ databases">
        <title>Genomic Encyclopedia of Type Strains, Phase IV (KMG-IV): sequencing the most valuable type-strain genomes for metagenomic binning, comparative biology and taxonomic classification.</title>
        <authorList>
            <person name="Goeker M."/>
        </authorList>
    </citation>
    <scope>NUCLEOTIDE SEQUENCE [LARGE SCALE GENOMIC DNA]</scope>
    <source>
        <strain evidence="7 8">DSM 21458</strain>
    </source>
</reference>
<evidence type="ECO:0000256" key="3">
    <source>
        <dbReference type="ARBA" id="ARBA00022676"/>
    </source>
</evidence>
<gene>
    <name evidence="7" type="ORF">HNR42_000049</name>
</gene>
<dbReference type="NCBIfam" id="NF006054">
    <property type="entry name" value="PRK08202.1"/>
    <property type="match status" value="1"/>
</dbReference>
<dbReference type="PANTHER" id="PTHR11904">
    <property type="entry name" value="METHYLTHIOADENOSINE/PURINE NUCLEOSIDE PHOSPHORYLASE"/>
    <property type="match status" value="1"/>
</dbReference>
<evidence type="ECO:0000313" key="8">
    <source>
        <dbReference type="Proteomes" id="UP000569951"/>
    </source>
</evidence>
<dbReference type="InterPro" id="IPR011268">
    <property type="entry name" value="Purine_phosphorylase"/>
</dbReference>
<dbReference type="EC" id="2.4.2.1" evidence="5"/>
<comment type="pathway">
    <text evidence="1 5">Purine metabolism; purine nucleoside salvage.</text>
</comment>
<dbReference type="AlphaFoldDB" id="A0A841HTF7"/>
<evidence type="ECO:0000259" key="6">
    <source>
        <dbReference type="Pfam" id="PF01048"/>
    </source>
</evidence>
<dbReference type="UniPathway" id="UPA00606"/>
<evidence type="ECO:0000256" key="4">
    <source>
        <dbReference type="ARBA" id="ARBA00022679"/>
    </source>
</evidence>
<dbReference type="PANTHER" id="PTHR11904:SF9">
    <property type="entry name" value="PURINE NUCLEOSIDE PHOSPHORYLASE-RELATED"/>
    <property type="match status" value="1"/>
</dbReference>
<evidence type="ECO:0000256" key="1">
    <source>
        <dbReference type="ARBA" id="ARBA00005058"/>
    </source>
</evidence>
<evidence type="ECO:0000256" key="5">
    <source>
        <dbReference type="PIRNR" id="PIRNR000477"/>
    </source>
</evidence>
<evidence type="ECO:0000313" key="7">
    <source>
        <dbReference type="EMBL" id="MBB6096637.1"/>
    </source>
</evidence>
<dbReference type="Pfam" id="PF01048">
    <property type="entry name" value="PNP_UDP_1"/>
    <property type="match status" value="1"/>
</dbReference>
<dbReference type="NCBIfam" id="TIGR01700">
    <property type="entry name" value="PNPH"/>
    <property type="match status" value="1"/>
</dbReference>
<proteinExistence type="inferred from homology"/>
<comment type="similarity">
    <text evidence="2 5">Belongs to the PNP/MTAP phosphorylase family.</text>
</comment>
<dbReference type="Proteomes" id="UP000569951">
    <property type="component" value="Unassembled WGS sequence"/>
</dbReference>
<accession>A0A841HTF7</accession>
<name>A0A841HTF7_9DEIO</name>
<dbReference type="InterPro" id="IPR000845">
    <property type="entry name" value="Nucleoside_phosphorylase_d"/>
</dbReference>
<dbReference type="InterPro" id="IPR011270">
    <property type="entry name" value="Pur_Nuc_Pase_Ino/Guo-sp"/>
</dbReference>
<dbReference type="RefSeq" id="WP_183983316.1">
    <property type="nucleotide sequence ID" value="NZ_JACHHG010000001.1"/>
</dbReference>
<keyword evidence="4 5" id="KW-0808">Transferase</keyword>
<evidence type="ECO:0000256" key="2">
    <source>
        <dbReference type="ARBA" id="ARBA00006751"/>
    </source>
</evidence>